<dbReference type="InterPro" id="IPR050565">
    <property type="entry name" value="LYPA1-2/EST-like"/>
</dbReference>
<proteinExistence type="inferred from homology"/>
<dbReference type="RefSeq" id="XP_043135203.1">
    <property type="nucleotide sequence ID" value="XM_043277312.1"/>
</dbReference>
<organism evidence="4 5">
    <name type="scientific">Aspergillus chevalieri</name>
    <name type="common">Eurotium chevalieri</name>
    <dbReference type="NCBI Taxonomy" id="182096"/>
    <lineage>
        <taxon>Eukaryota</taxon>
        <taxon>Fungi</taxon>
        <taxon>Dikarya</taxon>
        <taxon>Ascomycota</taxon>
        <taxon>Pezizomycotina</taxon>
        <taxon>Eurotiomycetes</taxon>
        <taxon>Eurotiomycetidae</taxon>
        <taxon>Eurotiales</taxon>
        <taxon>Aspergillaceae</taxon>
        <taxon>Aspergillus</taxon>
        <taxon>Aspergillus subgen. Aspergillus</taxon>
    </lineage>
</organism>
<dbReference type="SUPFAM" id="SSF53474">
    <property type="entry name" value="alpha/beta-Hydrolases"/>
    <property type="match status" value="1"/>
</dbReference>
<reference evidence="4" key="1">
    <citation type="submission" date="2021-01" db="EMBL/GenBank/DDBJ databases">
        <authorList>
            <consortium name="Aspergillus chevalieri M1 genome sequencing consortium"/>
            <person name="Kazuki M."/>
            <person name="Futagami T."/>
        </authorList>
    </citation>
    <scope>NUCLEOTIDE SEQUENCE</scope>
    <source>
        <strain evidence="4">M1</strain>
    </source>
</reference>
<keyword evidence="2" id="KW-0812">Transmembrane</keyword>
<evidence type="ECO:0000259" key="3">
    <source>
        <dbReference type="Pfam" id="PF02230"/>
    </source>
</evidence>
<accession>A0A7R7VLA3</accession>
<gene>
    <name evidence="4" type="ORF">ACHE_30668S</name>
</gene>
<dbReference type="GeneID" id="66981040"/>
<feature type="domain" description="Phospholipase/carboxylesterase/thioesterase" evidence="3">
    <location>
        <begin position="6"/>
        <end position="171"/>
    </location>
</feature>
<evidence type="ECO:0000313" key="5">
    <source>
        <dbReference type="Proteomes" id="UP000637239"/>
    </source>
</evidence>
<name>A0A7R7VLA3_ASPCH</name>
<keyword evidence="5" id="KW-1185">Reference proteome</keyword>
<dbReference type="InterPro" id="IPR003140">
    <property type="entry name" value="PLipase/COase/thioEstase"/>
</dbReference>
<keyword evidence="2" id="KW-0472">Membrane</keyword>
<evidence type="ECO:0000313" key="4">
    <source>
        <dbReference type="EMBL" id="BCR86681.1"/>
    </source>
</evidence>
<dbReference type="GO" id="GO:0008474">
    <property type="term" value="F:palmitoyl-(protein) hydrolase activity"/>
    <property type="evidence" value="ECO:0007669"/>
    <property type="project" value="TreeGrafter"/>
</dbReference>
<reference evidence="4" key="2">
    <citation type="submission" date="2021-02" db="EMBL/GenBank/DDBJ databases">
        <title>Aspergillus chevalieri M1 genome sequence.</title>
        <authorList>
            <person name="Kadooka C."/>
            <person name="Mori K."/>
            <person name="Futagami T."/>
        </authorList>
    </citation>
    <scope>NUCLEOTIDE SEQUENCE</scope>
    <source>
        <strain evidence="4">M1</strain>
    </source>
</reference>
<dbReference type="GO" id="GO:0005737">
    <property type="term" value="C:cytoplasm"/>
    <property type="evidence" value="ECO:0007669"/>
    <property type="project" value="TreeGrafter"/>
</dbReference>
<dbReference type="Gene3D" id="3.40.50.1820">
    <property type="entry name" value="alpha/beta hydrolase"/>
    <property type="match status" value="1"/>
</dbReference>
<dbReference type="Pfam" id="PF02230">
    <property type="entry name" value="Abhydrolase_2"/>
    <property type="match status" value="1"/>
</dbReference>
<comment type="similarity">
    <text evidence="1">Belongs to the AB hydrolase superfamily. AB hydrolase 2 family.</text>
</comment>
<dbReference type="GO" id="GO:0052689">
    <property type="term" value="F:carboxylic ester hydrolase activity"/>
    <property type="evidence" value="ECO:0007669"/>
    <property type="project" value="TreeGrafter"/>
</dbReference>
<evidence type="ECO:0000256" key="2">
    <source>
        <dbReference type="SAM" id="Phobius"/>
    </source>
</evidence>
<feature type="transmembrane region" description="Helical" evidence="2">
    <location>
        <begin position="120"/>
        <end position="141"/>
    </location>
</feature>
<dbReference type="Proteomes" id="UP000637239">
    <property type="component" value="Chromosome 3"/>
</dbReference>
<dbReference type="AlphaFoldDB" id="A0A7R7VLA3"/>
<protein>
    <recommendedName>
        <fullName evidence="3">Phospholipase/carboxylesterase/thioesterase domain-containing protein</fullName>
    </recommendedName>
</protein>
<keyword evidence="2" id="KW-1133">Transmembrane helix</keyword>
<sequence length="275" mass="30247">MSFPEPHIHAPTTTYTHTIILLHGRGSFGPKFAEELFSSNTSNNQNLPTALPNVRWVFPTSRDRWDTKFEEEIPAWFDAYSLTDIEERQELQVEGLRESVKYVLEVLEKEIKLVGDAGKVFLGGISMGMAVVVWVVVYYLASGTGKGKALGGVLGLCGWCPFARQVEERLSAADAGEEGGDCGAEFQRLVSSMLGQTIPVAGNQEGVSPASIPVCLLHGIDDAFVSVELGRQAAGRLQRMGMPVEWHEYTGAENEGHWIKEPEGFDEIVKFLCSR</sequence>
<evidence type="ECO:0000256" key="1">
    <source>
        <dbReference type="ARBA" id="ARBA00006499"/>
    </source>
</evidence>
<dbReference type="EMBL" id="AP024418">
    <property type="protein sequence ID" value="BCR86681.1"/>
    <property type="molecule type" value="Genomic_DNA"/>
</dbReference>
<dbReference type="KEGG" id="ache:ACHE_30668S"/>
<dbReference type="PANTHER" id="PTHR10655:SF63">
    <property type="entry name" value="PHOSPHOLIPASE_CARBOXYLESTERASE_THIOESTERASE DOMAIN-CONTAINING PROTEIN"/>
    <property type="match status" value="1"/>
</dbReference>
<dbReference type="PANTHER" id="PTHR10655">
    <property type="entry name" value="LYSOPHOSPHOLIPASE-RELATED"/>
    <property type="match status" value="1"/>
</dbReference>
<dbReference type="InterPro" id="IPR029058">
    <property type="entry name" value="AB_hydrolase_fold"/>
</dbReference>